<dbReference type="Gene3D" id="3.40.50.1980">
    <property type="entry name" value="Nitrogenase molybdenum iron protein domain"/>
    <property type="match status" value="2"/>
</dbReference>
<dbReference type="PANTHER" id="PTHR42953:SF1">
    <property type="entry name" value="METAL-BINDING PROTEIN HI_0362-RELATED"/>
    <property type="match status" value="1"/>
</dbReference>
<dbReference type="AlphaFoldDB" id="G4NM38"/>
<proteinExistence type="inferred from homology"/>
<evidence type="ECO:0000256" key="5">
    <source>
        <dbReference type="ARBA" id="ARBA00022729"/>
    </source>
</evidence>
<dbReference type="InterPro" id="IPR006127">
    <property type="entry name" value="ZnuA-like"/>
</dbReference>
<evidence type="ECO:0000256" key="3">
    <source>
        <dbReference type="ARBA" id="ARBA00022448"/>
    </source>
</evidence>
<name>G4NM38_CHLT4</name>
<comment type="similarity">
    <text evidence="2 7">Belongs to the bacterial solute-binding protein 9 family.</text>
</comment>
<protein>
    <submittedName>
        <fullName evidence="8">Manganese-binding protein</fullName>
    </submittedName>
</protein>
<dbReference type="PRINTS" id="PR00691">
    <property type="entry name" value="ADHESINB"/>
</dbReference>
<organism evidence="8 9">
    <name type="scientific">Chlamydia trachomatis serovar A (strain A2497)</name>
    <dbReference type="NCBI Taxonomy" id="580047"/>
    <lineage>
        <taxon>Bacteria</taxon>
        <taxon>Pseudomonadati</taxon>
        <taxon>Chlamydiota</taxon>
        <taxon>Chlamydiia</taxon>
        <taxon>Chlamydiales</taxon>
        <taxon>Chlamydiaceae</taxon>
        <taxon>Chlamydia/Chlamydophila group</taxon>
        <taxon>Chlamydia</taxon>
    </lineage>
</organism>
<keyword evidence="4" id="KW-0479">Metal-binding</keyword>
<dbReference type="InterPro" id="IPR006129">
    <property type="entry name" value="AdhesinB"/>
</dbReference>
<evidence type="ECO:0000313" key="9">
    <source>
        <dbReference type="Proteomes" id="UP000009287"/>
    </source>
</evidence>
<reference evidence="8 9" key="1">
    <citation type="journal article" date="2011" name="J. Exp. Med.">
        <title>A live-attenuated chlamydial vaccine protects against trachoma in nonhuman primates.</title>
        <authorList>
            <person name="Kari L."/>
            <person name="Whitmire W.M."/>
            <person name="Olivares-Zavaleta N."/>
            <person name="Goheen M.M."/>
            <person name="Taylor L.D."/>
            <person name="Carlson J.H."/>
            <person name="Sturdevant G.L."/>
            <person name="Lu C."/>
            <person name="Bakios L.E."/>
            <person name="Randall L.B."/>
            <person name="Parnell M.J."/>
            <person name="Zhong G."/>
            <person name="Caldwell H.D."/>
        </authorList>
    </citation>
    <scope>NUCLEOTIDE SEQUENCE [LARGE SCALE GENOMIC DNA]</scope>
    <source>
        <strain evidence="8 9">A2497</strain>
    </source>
</reference>
<keyword evidence="6" id="KW-0574">Periplasm</keyword>
<keyword evidence="5" id="KW-0732">Signal</keyword>
<gene>
    <name evidence="8" type="ordered locus">CTO_0072</name>
</gene>
<dbReference type="GO" id="GO:0046872">
    <property type="term" value="F:metal ion binding"/>
    <property type="evidence" value="ECO:0007669"/>
    <property type="project" value="UniProtKB-KW"/>
</dbReference>
<dbReference type="InterPro" id="IPR050492">
    <property type="entry name" value="Bact_metal-bind_prot9"/>
</dbReference>
<dbReference type="KEGG" id="cra:CTO_0072"/>
<evidence type="ECO:0000256" key="7">
    <source>
        <dbReference type="RuleBase" id="RU003512"/>
    </source>
</evidence>
<dbReference type="PATRIC" id="fig|580047.4.peg.78"/>
<dbReference type="GO" id="GO:0042597">
    <property type="term" value="C:periplasmic space"/>
    <property type="evidence" value="ECO:0007669"/>
    <property type="project" value="UniProtKB-SubCell"/>
</dbReference>
<dbReference type="Pfam" id="PF01297">
    <property type="entry name" value="ZnuA"/>
    <property type="match status" value="1"/>
</dbReference>
<evidence type="ECO:0000256" key="2">
    <source>
        <dbReference type="ARBA" id="ARBA00011028"/>
    </source>
</evidence>
<dbReference type="Proteomes" id="UP000009287">
    <property type="component" value="Chromosome"/>
</dbReference>
<evidence type="ECO:0000256" key="1">
    <source>
        <dbReference type="ARBA" id="ARBA00004418"/>
    </source>
</evidence>
<keyword evidence="3 7" id="KW-0813">Transport</keyword>
<dbReference type="SUPFAM" id="SSF53807">
    <property type="entry name" value="Helical backbone' metal receptor"/>
    <property type="match status" value="1"/>
</dbReference>
<dbReference type="EMBL" id="CP002401">
    <property type="protein sequence ID" value="AEP34878.1"/>
    <property type="molecule type" value="Genomic_DNA"/>
</dbReference>
<dbReference type="GO" id="GO:0030001">
    <property type="term" value="P:metal ion transport"/>
    <property type="evidence" value="ECO:0007669"/>
    <property type="project" value="InterPro"/>
</dbReference>
<dbReference type="PANTHER" id="PTHR42953">
    <property type="entry name" value="HIGH-AFFINITY ZINC UPTAKE SYSTEM PROTEIN ZNUA-RELATED"/>
    <property type="match status" value="1"/>
</dbReference>
<dbReference type="GO" id="GO:0007155">
    <property type="term" value="P:cell adhesion"/>
    <property type="evidence" value="ECO:0007669"/>
    <property type="project" value="InterPro"/>
</dbReference>
<comment type="subcellular location">
    <subcellularLocation>
        <location evidence="1">Periplasm</location>
    </subcellularLocation>
</comment>
<accession>G4NM38</accession>
<sequence>MVFVLRGSYTFSKYGPRIDYLEALMSFFHTRKYKLILRGLLCLAGCFLMNSCSSSRGNQPADESIYVLSMNRMICDCVSRITGDRVKNIVLIDGAIDPHSYEMVKGDEDRMAMSQLIFCNGLGLEHSASLRKHLEGNPKVVDLGQRLLNKNCFDLLSEEGFPDPHIWTDMRVWGAAVKEMAAALIQQFPQYEEDFQKNADQILSEMEELDRWAARSLSTIPEKNRYLVTGHNAFSYFTRRYLSSDAERVSGEWRSRCISPEGLSPEAQISIRDIMRVVEYISANDVEVVFLEDTLNQDALRKIVSCSKSGQKIRLAKSPLYSDNVCDNYFSTFQHNVRTITEELGGTVLE</sequence>
<evidence type="ECO:0000256" key="6">
    <source>
        <dbReference type="ARBA" id="ARBA00022764"/>
    </source>
</evidence>
<dbReference type="PRINTS" id="PR00690">
    <property type="entry name" value="ADHESNFAMILY"/>
</dbReference>
<dbReference type="InterPro" id="IPR006128">
    <property type="entry name" value="Lipoprotein_PsaA-like"/>
</dbReference>
<evidence type="ECO:0000256" key="4">
    <source>
        <dbReference type="ARBA" id="ARBA00022723"/>
    </source>
</evidence>
<evidence type="ECO:0000313" key="8">
    <source>
        <dbReference type="EMBL" id="AEP34878.1"/>
    </source>
</evidence>